<reference evidence="1 2" key="1">
    <citation type="submission" date="2018-05" db="EMBL/GenBank/DDBJ databases">
        <title>Draft genome sequence of Scytalidium lignicola DSM 105466, a ubiquitous saprotrophic fungus.</title>
        <authorList>
            <person name="Buettner E."/>
            <person name="Gebauer A.M."/>
            <person name="Hofrichter M."/>
            <person name="Liers C."/>
            <person name="Kellner H."/>
        </authorList>
    </citation>
    <scope>NUCLEOTIDE SEQUENCE [LARGE SCALE GENOMIC DNA]</scope>
    <source>
        <strain evidence="1 2">DSM 105466</strain>
    </source>
</reference>
<organism evidence="1 2">
    <name type="scientific">Scytalidium lignicola</name>
    <name type="common">Hyphomycete</name>
    <dbReference type="NCBI Taxonomy" id="5539"/>
    <lineage>
        <taxon>Eukaryota</taxon>
        <taxon>Fungi</taxon>
        <taxon>Dikarya</taxon>
        <taxon>Ascomycota</taxon>
        <taxon>Pezizomycotina</taxon>
        <taxon>Leotiomycetes</taxon>
        <taxon>Leotiomycetes incertae sedis</taxon>
        <taxon>Scytalidium</taxon>
    </lineage>
</organism>
<gene>
    <name evidence="1" type="ORF">B7463_g6025</name>
</gene>
<dbReference type="AlphaFoldDB" id="A0A3E2HAZ7"/>
<dbReference type="Proteomes" id="UP000258309">
    <property type="component" value="Unassembled WGS sequence"/>
</dbReference>
<protein>
    <submittedName>
        <fullName evidence="1">Uncharacterized protein</fullName>
    </submittedName>
</protein>
<comment type="caution">
    <text evidence="1">The sequence shown here is derived from an EMBL/GenBank/DDBJ whole genome shotgun (WGS) entry which is preliminary data.</text>
</comment>
<accession>A0A3E2HAZ7</accession>
<dbReference type="EMBL" id="NCSJ02000103">
    <property type="protein sequence ID" value="RFU30312.1"/>
    <property type="molecule type" value="Genomic_DNA"/>
</dbReference>
<evidence type="ECO:0000313" key="2">
    <source>
        <dbReference type="Proteomes" id="UP000258309"/>
    </source>
</evidence>
<feature type="non-terminal residue" evidence="1">
    <location>
        <position position="1"/>
    </location>
</feature>
<keyword evidence="2" id="KW-1185">Reference proteome</keyword>
<dbReference type="OrthoDB" id="8864979at2759"/>
<dbReference type="Pfam" id="PF13092">
    <property type="entry name" value="CENP-L"/>
    <property type="match status" value="1"/>
</dbReference>
<dbReference type="InterPro" id="IPR025204">
    <property type="entry name" value="CENP-L"/>
</dbReference>
<evidence type="ECO:0000313" key="1">
    <source>
        <dbReference type="EMBL" id="RFU30312.1"/>
    </source>
</evidence>
<name>A0A3E2HAZ7_SCYLI</name>
<dbReference type="OMA" id="SRAAWMF"/>
<proteinExistence type="predicted"/>
<sequence>MTSNEVVQPPYPLYSTTFTIHRISPLYVGSGTVLDNESLAQYARHFRDLLAGDVLRGVRVGLAPDDDTLSRVGSLGTVTWRILGEEEEWEARGDDTQVDLDDSTMNPTGRRGILVKVHYEKAEYTAILLRAVDEGDSDESILETEGEGEFELFPLLLTRMPNSLRDTFTGFLASTFDTRVSSLHLGGAYLVDAFEKYISDLLTTEDGRVLDRTDGDSLSKKVIRDVQLLVGFDLPSGMMSLKTMDIHIAGEDVPGMLSRGGKGNNHGSDTPFMNALTAYIGAHLAMNLKHDRVKLLRIACAAFVLGSEGKVKLSRPVSEDEDGQRRATRLLVAGLIKHAKGRGLLKQPAKVD</sequence>
<feature type="non-terminal residue" evidence="1">
    <location>
        <position position="352"/>
    </location>
</feature>